<comment type="caution">
    <text evidence="2">The sequence shown here is derived from an EMBL/GenBank/DDBJ whole genome shotgun (WGS) entry which is preliminary data.</text>
</comment>
<dbReference type="RefSeq" id="WP_252114392.1">
    <property type="nucleotide sequence ID" value="NZ_JAMSHT010000001.1"/>
</dbReference>
<keyword evidence="3" id="KW-1185">Reference proteome</keyword>
<organism evidence="2 3">
    <name type="scientific">Sphingomicrobium sediminis</name>
    <dbReference type="NCBI Taxonomy" id="2950949"/>
    <lineage>
        <taxon>Bacteria</taxon>
        <taxon>Pseudomonadati</taxon>
        <taxon>Pseudomonadota</taxon>
        <taxon>Alphaproteobacteria</taxon>
        <taxon>Sphingomonadales</taxon>
        <taxon>Sphingomonadaceae</taxon>
        <taxon>Sphingomicrobium</taxon>
    </lineage>
</organism>
<sequence length="132" mass="14213">MKRIAILAAPLALASCTTPQPYAMTDDARATLEDELEGLVAGEPQNCLDINSTSRSQVIDEKTILYRRGSVRYLQVFDNRCPGLGDFGNALVIEPFGGRICSNDTARIVDTSSGIPGGICAFGPFIPYREAD</sequence>
<dbReference type="Proteomes" id="UP001155128">
    <property type="component" value="Unassembled WGS sequence"/>
</dbReference>
<evidence type="ECO:0008006" key="4">
    <source>
        <dbReference type="Google" id="ProtNLM"/>
    </source>
</evidence>
<proteinExistence type="predicted"/>
<name>A0A9X2EM86_9SPHN</name>
<dbReference type="AlphaFoldDB" id="A0A9X2EM86"/>
<feature type="chain" id="PRO_5040956229" description="Lipoprotein" evidence="1">
    <location>
        <begin position="24"/>
        <end position="132"/>
    </location>
</feature>
<gene>
    <name evidence="2" type="ORF">NDO55_08780</name>
</gene>
<feature type="signal peptide" evidence="1">
    <location>
        <begin position="1"/>
        <end position="23"/>
    </location>
</feature>
<accession>A0A9X2EM86</accession>
<evidence type="ECO:0000313" key="2">
    <source>
        <dbReference type="EMBL" id="MCM8557912.1"/>
    </source>
</evidence>
<evidence type="ECO:0000313" key="3">
    <source>
        <dbReference type="Proteomes" id="UP001155128"/>
    </source>
</evidence>
<keyword evidence="1" id="KW-0732">Signal</keyword>
<dbReference type="EMBL" id="JAMSHT010000001">
    <property type="protein sequence ID" value="MCM8557912.1"/>
    <property type="molecule type" value="Genomic_DNA"/>
</dbReference>
<protein>
    <recommendedName>
        <fullName evidence="4">Lipoprotein</fullName>
    </recommendedName>
</protein>
<evidence type="ECO:0000256" key="1">
    <source>
        <dbReference type="SAM" id="SignalP"/>
    </source>
</evidence>
<dbReference type="PROSITE" id="PS51257">
    <property type="entry name" value="PROKAR_LIPOPROTEIN"/>
    <property type="match status" value="1"/>
</dbReference>
<reference evidence="2" key="1">
    <citation type="submission" date="2022-06" db="EMBL/GenBank/DDBJ databases">
        <title>Sphingomicrobium sedimins sp. nov., a marine bacterium isolated from tidal flat.</title>
        <authorList>
            <person name="Kim C.-H."/>
            <person name="Yoo Y."/>
            <person name="Kim J.-J."/>
        </authorList>
    </citation>
    <scope>NUCLEOTIDE SEQUENCE</scope>
    <source>
        <strain evidence="2">GRR-S6-50</strain>
    </source>
</reference>